<accession>A0A9E8GB00</accession>
<feature type="domain" description="Glutamine amidotransferase type-2" evidence="7">
    <location>
        <begin position="21"/>
        <end position="266"/>
    </location>
</feature>
<dbReference type="NCBIfam" id="NF001484">
    <property type="entry name" value="PRK00331.1"/>
    <property type="match status" value="1"/>
</dbReference>
<dbReference type="InterPro" id="IPR035466">
    <property type="entry name" value="GlmS/AgaS_SIS"/>
</dbReference>
<dbReference type="InterPro" id="IPR046348">
    <property type="entry name" value="SIS_dom_sf"/>
</dbReference>
<feature type="domain" description="SIS" evidence="8">
    <location>
        <begin position="506"/>
        <end position="655"/>
    </location>
</feature>
<dbReference type="InterPro" id="IPR005855">
    <property type="entry name" value="GFAT"/>
</dbReference>
<dbReference type="GO" id="GO:0006002">
    <property type="term" value="P:fructose 6-phosphate metabolic process"/>
    <property type="evidence" value="ECO:0007669"/>
    <property type="project" value="TreeGrafter"/>
</dbReference>
<proteinExistence type="predicted"/>
<keyword evidence="4" id="KW-0808">Transferase</keyword>
<feature type="domain" description="SIS" evidence="8">
    <location>
        <begin position="336"/>
        <end position="476"/>
    </location>
</feature>
<dbReference type="InterPro" id="IPR017932">
    <property type="entry name" value="GATase_2_dom"/>
</dbReference>
<dbReference type="GO" id="GO:0004360">
    <property type="term" value="F:glutamine-fructose-6-phosphate transaminase (isomerizing) activity"/>
    <property type="evidence" value="ECO:0007669"/>
    <property type="project" value="UniProtKB-EC"/>
</dbReference>
<dbReference type="EC" id="2.6.1.16" evidence="2"/>
<dbReference type="SUPFAM" id="SSF53697">
    <property type="entry name" value="SIS domain"/>
    <property type="match status" value="1"/>
</dbReference>
<organism evidence="10">
    <name type="scientific">Nucleocytoviricota sp</name>
    <dbReference type="NCBI Taxonomy" id="2809609"/>
    <lineage>
        <taxon>Viruses</taxon>
        <taxon>Varidnaviria</taxon>
        <taxon>Bamfordvirae</taxon>
        <taxon>Nucleocytoviricota</taxon>
    </lineage>
</organism>
<keyword evidence="5" id="KW-0677">Repeat</keyword>
<name>A0A9E8GB00_9VIRU</name>
<evidence type="ECO:0000313" key="10">
    <source>
        <dbReference type="EMBL" id="UZT29198.1"/>
    </source>
</evidence>
<dbReference type="EMBL" id="OP765507">
    <property type="protein sequence ID" value="UZT28855.1"/>
    <property type="molecule type" value="Genomic_DNA"/>
</dbReference>
<keyword evidence="6" id="KW-0315">Glutamine amidotransferase</keyword>
<dbReference type="InterPro" id="IPR029055">
    <property type="entry name" value="Ntn_hydrolases_N"/>
</dbReference>
<evidence type="ECO:0000256" key="2">
    <source>
        <dbReference type="ARBA" id="ARBA00012916"/>
    </source>
</evidence>
<dbReference type="EMBL" id="OP765584">
    <property type="protein sequence ID" value="UZT29198.1"/>
    <property type="molecule type" value="Genomic_DNA"/>
</dbReference>
<dbReference type="Gene3D" id="3.60.20.10">
    <property type="entry name" value="Glutamine Phosphoribosylpyrophosphate, subunit 1, domain 1"/>
    <property type="match status" value="1"/>
</dbReference>
<evidence type="ECO:0000259" key="7">
    <source>
        <dbReference type="PROSITE" id="PS51278"/>
    </source>
</evidence>
<dbReference type="CDD" id="cd05008">
    <property type="entry name" value="SIS_GlmS_GlmD_1"/>
    <property type="match status" value="1"/>
</dbReference>
<evidence type="ECO:0000256" key="4">
    <source>
        <dbReference type="ARBA" id="ARBA00022679"/>
    </source>
</evidence>
<reference evidence="10" key="1">
    <citation type="submission" date="2022-11" db="EMBL/GenBank/DDBJ databases">
        <title>Genomics discovery of giant fungal viruses from subsurface oceanic crustal fluids.</title>
        <authorList>
            <person name="Bhattacharjee A.S."/>
            <person name="Schulz F."/>
            <person name="Woyke T."/>
            <person name="Orcutt B.N."/>
            <person name="Matinez Martinez J."/>
        </authorList>
    </citation>
    <scope>NUCLEOTIDE SEQUENCE</scope>
    <source>
        <strain evidence="9">VSAG1.JdFR</strain>
        <strain evidence="10">VSAG8.JdFR</strain>
    </source>
</reference>
<dbReference type="GO" id="GO:0006487">
    <property type="term" value="P:protein N-linked glycosylation"/>
    <property type="evidence" value="ECO:0007669"/>
    <property type="project" value="TreeGrafter"/>
</dbReference>
<dbReference type="InterPro" id="IPR035490">
    <property type="entry name" value="GlmS/FrlB_SIS"/>
</dbReference>
<dbReference type="GO" id="GO:0097367">
    <property type="term" value="F:carbohydrate derivative binding"/>
    <property type="evidence" value="ECO:0007669"/>
    <property type="project" value="InterPro"/>
</dbReference>
<dbReference type="InterPro" id="IPR001347">
    <property type="entry name" value="SIS_dom"/>
</dbReference>
<dbReference type="PANTHER" id="PTHR10937">
    <property type="entry name" value="GLUCOSAMINE--FRUCTOSE-6-PHOSPHATE AMINOTRANSFERASE, ISOMERIZING"/>
    <property type="match status" value="1"/>
</dbReference>
<evidence type="ECO:0000256" key="1">
    <source>
        <dbReference type="ARBA" id="ARBA00001031"/>
    </source>
</evidence>
<evidence type="ECO:0000256" key="6">
    <source>
        <dbReference type="ARBA" id="ARBA00022962"/>
    </source>
</evidence>
<dbReference type="Pfam" id="PF01380">
    <property type="entry name" value="SIS"/>
    <property type="match status" value="2"/>
</dbReference>
<protein>
    <recommendedName>
        <fullName evidence="2">glutamine--fructose-6-phosphate transaminase (isomerizing)</fullName>
        <ecNumber evidence="2">2.6.1.16</ecNumber>
    </recommendedName>
</protein>
<evidence type="ECO:0000259" key="8">
    <source>
        <dbReference type="PROSITE" id="PS51464"/>
    </source>
</evidence>
<sequence length="665" mass="76270">MKIIFKLNIKFKNNLFIIIMCGIVLLISRNENNIIKYILQCLSLVQNRGYDSVGLSFKNDSKFNNIINYNNNIFNSNENFKIIKYASENTSDSFELLKKYIEENNIKSSLGIGHTRWATHGSKTTINSHPHISYKKNFILVHNGIINNYKKLKTFLESKNIQFYSETDTEVIVNLLEYYYLYDNECISNIELCIEKLNNNLEGTWALGIINTNEKDSIYVTRHGSPLLLGYSENLFICASEINGFAGLVLNYIVIDNNDIIKIERTKYKILNSSKNYQIEKINQKDIIDSCYPYNHWTIKEIMEQPQCIESALNNGGRIVNDKIKLGGITELNRLMNNDFKNIKHIMLFGCGTSYHACMLAKYYFSNTKIIRIIDACEFDETDIPVLDNDDKILCIYCSQSGETIDIVKCINICNKYNCINYGVINVVDSLISRLVHCGTYINSGREIAVASTKSFTNTLIILFLLGCCFNNNFKNVQKINCLRILPNAINKLLYDTNILENINNISSYIVDNDIKNIFILGKNKLFAIAKEISLKIKEICYIHAEGYSSSSLKHGPFALLDKSNLTILLIDYNDKENLKNLESTYNEISSRDTNILVVSNNKNIENILNKNNTECPKLLILYSLEYFNEIIFTISLQLLSYNISIKKNINPDKPRNLAKVVTVE</sequence>
<dbReference type="Gene3D" id="3.40.50.10490">
    <property type="entry name" value="Glucose-6-phosphate isomerase like protein, domain 1"/>
    <property type="match status" value="2"/>
</dbReference>
<evidence type="ECO:0000313" key="9">
    <source>
        <dbReference type="EMBL" id="UZT28855.1"/>
    </source>
</evidence>
<dbReference type="GO" id="GO:0006047">
    <property type="term" value="P:UDP-N-acetylglucosamine metabolic process"/>
    <property type="evidence" value="ECO:0007669"/>
    <property type="project" value="TreeGrafter"/>
</dbReference>
<dbReference type="PANTHER" id="PTHR10937:SF0">
    <property type="entry name" value="GLUTAMINE--FRUCTOSE-6-PHOSPHATE TRANSAMINASE (ISOMERIZING)"/>
    <property type="match status" value="1"/>
</dbReference>
<dbReference type="PROSITE" id="PS51464">
    <property type="entry name" value="SIS"/>
    <property type="match status" value="2"/>
</dbReference>
<evidence type="ECO:0000256" key="3">
    <source>
        <dbReference type="ARBA" id="ARBA00022576"/>
    </source>
</evidence>
<dbReference type="NCBIfam" id="TIGR01135">
    <property type="entry name" value="glmS"/>
    <property type="match status" value="1"/>
</dbReference>
<dbReference type="CDD" id="cd05009">
    <property type="entry name" value="SIS_GlmS_GlmD_2"/>
    <property type="match status" value="1"/>
</dbReference>
<dbReference type="SUPFAM" id="SSF56235">
    <property type="entry name" value="N-terminal nucleophile aminohydrolases (Ntn hydrolases)"/>
    <property type="match status" value="1"/>
</dbReference>
<comment type="catalytic activity">
    <reaction evidence="1">
        <text>D-fructose 6-phosphate + L-glutamine = D-glucosamine 6-phosphate + L-glutamate</text>
        <dbReference type="Rhea" id="RHEA:13237"/>
        <dbReference type="ChEBI" id="CHEBI:29985"/>
        <dbReference type="ChEBI" id="CHEBI:58359"/>
        <dbReference type="ChEBI" id="CHEBI:58725"/>
        <dbReference type="ChEBI" id="CHEBI:61527"/>
        <dbReference type="EC" id="2.6.1.16"/>
    </reaction>
</comment>
<keyword evidence="3 10" id="KW-0032">Aminotransferase</keyword>
<evidence type="ECO:0000256" key="5">
    <source>
        <dbReference type="ARBA" id="ARBA00022737"/>
    </source>
</evidence>
<dbReference type="PROSITE" id="PS51278">
    <property type="entry name" value="GATASE_TYPE_2"/>
    <property type="match status" value="1"/>
</dbReference>
<dbReference type="Pfam" id="PF13522">
    <property type="entry name" value="GATase_6"/>
    <property type="match status" value="1"/>
</dbReference>